<feature type="transmembrane region" description="Helical" evidence="10">
    <location>
        <begin position="67"/>
        <end position="93"/>
    </location>
</feature>
<comment type="subcellular location">
    <subcellularLocation>
        <location evidence="1">Membrane</location>
        <topology evidence="1">Multi-pass membrane protein</topology>
    </subcellularLocation>
</comment>
<keyword evidence="4 10" id="KW-0812">Transmembrane</keyword>
<sequence length="599" mass="67201">MYIYTCVYVYRNTSDIDKYSGVFLFKREPRQENRKKSNMGFEKLGIRNIFARVEERPTPPKVYNWRIYATALLAATSSVLIGYDSGFIGGTVANEHFLTNFNMEPHTTRAQDSTANVISCFHAAAFFGALFGYPMAHFFGRKISLIVFAAIGTVGSSIMLIAVGGNIIPLYIGRVMTGLTVGASTNLTVVYLSEVAPSSIRGQIVALFEVGWRVGDLVGFWINYGVVEHVAPGNRQWLIPVAIQIIPAAMFLLASVVLVESPRWLFQVGRENEALKNLCWLRQLSIDDDYMDWEINSIKESIALQNSTIGNGILDPAKEVFINNTKYFKRLGITFCLFLFQNFMGIQALNYYSVTLFQSLGVRGTNASLFSSGLFAVCKFICTFIYVFLIVDQCGRRYAFLVSSTFCSIFFWYIGAYLKIADPTRPGADAGQGGKAAIAMMYLWTVSFICAWSGGPFVWAAEVYEQNIRVFTQSLNAAVSWVPIFIMTRLTTNMVNAMHYGIFFFFASIAALSVPFVFFFVPETKGIPLEEIDRLFEKGIPAYRAHNIVHQYLKDSVVEESDKGSTDSNYGFEIFDAATKQKNEEIFIENAENSSTFEH</sequence>
<dbReference type="PROSITE" id="PS50850">
    <property type="entry name" value="MFS"/>
    <property type="match status" value="1"/>
</dbReference>
<reference evidence="12 13" key="1">
    <citation type="submission" date="2020-07" db="EMBL/GenBank/DDBJ databases">
        <title>The yeast mating-type switching endonuclease HO is a domesticated member of an unorthodox homing genetic element family.</title>
        <authorList>
            <person name="Coughlan A.Y."/>
            <person name="Lombardi L."/>
            <person name="Braun-Galleani S."/>
            <person name="Martos A.R."/>
            <person name="Galeote V."/>
            <person name="Bigey F."/>
            <person name="Dequin S."/>
            <person name="Byrne K.P."/>
            <person name="Wolfe K.H."/>
        </authorList>
    </citation>
    <scope>NUCLEOTIDE SEQUENCE [LARGE SCALE GENOMIC DNA]</scope>
    <source>
        <strain evidence="12 13">NRRL Y-6702</strain>
    </source>
</reference>
<gene>
    <name evidence="12" type="ORF">HG535_0G05630</name>
</gene>
<dbReference type="Pfam" id="PF00083">
    <property type="entry name" value="Sugar_tr"/>
    <property type="match status" value="1"/>
</dbReference>
<evidence type="ECO:0000256" key="4">
    <source>
        <dbReference type="ARBA" id="ARBA00022692"/>
    </source>
</evidence>
<dbReference type="OrthoDB" id="508119at2759"/>
<evidence type="ECO:0000256" key="2">
    <source>
        <dbReference type="ARBA" id="ARBA00010992"/>
    </source>
</evidence>
<evidence type="ECO:0000256" key="10">
    <source>
        <dbReference type="SAM" id="Phobius"/>
    </source>
</evidence>
<evidence type="ECO:0000256" key="5">
    <source>
        <dbReference type="ARBA" id="ARBA00022911"/>
    </source>
</evidence>
<dbReference type="InterPro" id="IPR005829">
    <property type="entry name" value="Sugar_transporter_CS"/>
</dbReference>
<dbReference type="InterPro" id="IPR050360">
    <property type="entry name" value="MFS_Sugar_Transporters"/>
</dbReference>
<evidence type="ECO:0000256" key="1">
    <source>
        <dbReference type="ARBA" id="ARBA00004141"/>
    </source>
</evidence>
<keyword evidence="3 9" id="KW-0813">Transport</keyword>
<feature type="domain" description="Major facilitator superfamily (MFS) profile" evidence="11">
    <location>
        <begin position="70"/>
        <end position="525"/>
    </location>
</feature>
<dbReference type="GO" id="GO:0005351">
    <property type="term" value="F:carbohydrate:proton symporter activity"/>
    <property type="evidence" value="ECO:0007669"/>
    <property type="project" value="TreeGrafter"/>
</dbReference>
<dbReference type="SUPFAM" id="SSF103473">
    <property type="entry name" value="MFS general substrate transporter"/>
    <property type="match status" value="1"/>
</dbReference>
<dbReference type="PANTHER" id="PTHR48022">
    <property type="entry name" value="PLASTIDIC GLUCOSE TRANSPORTER 4"/>
    <property type="match status" value="1"/>
</dbReference>
<dbReference type="PANTHER" id="PTHR48022:SF34">
    <property type="entry name" value="MAJOR FACILITATOR SUPERFAMILY (MFS) PROFILE DOMAIN-CONTAINING PROTEIN-RELATED"/>
    <property type="match status" value="1"/>
</dbReference>
<dbReference type="PRINTS" id="PR00171">
    <property type="entry name" value="SUGRTRNSPORT"/>
</dbReference>
<feature type="transmembrane region" description="Helical" evidence="10">
    <location>
        <begin position="438"/>
        <end position="458"/>
    </location>
</feature>
<dbReference type="Proteomes" id="UP000509704">
    <property type="component" value="Chromosome 7"/>
</dbReference>
<feature type="transmembrane region" description="Helical" evidence="10">
    <location>
        <begin position="171"/>
        <end position="192"/>
    </location>
</feature>
<comment type="similarity">
    <text evidence="2 9">Belongs to the major facilitator superfamily. Sugar transporter (TC 2.A.1.1) family.</text>
</comment>
<feature type="transmembrane region" description="Helical" evidence="10">
    <location>
        <begin position="145"/>
        <end position="165"/>
    </location>
</feature>
<dbReference type="InterPro" id="IPR005828">
    <property type="entry name" value="MFS_sugar_transport-like"/>
</dbReference>
<organism evidence="12 13">
    <name type="scientific">Zygotorulaspora mrakii</name>
    <name type="common">Zygosaccharomyces mrakii</name>
    <dbReference type="NCBI Taxonomy" id="42260"/>
    <lineage>
        <taxon>Eukaryota</taxon>
        <taxon>Fungi</taxon>
        <taxon>Dikarya</taxon>
        <taxon>Ascomycota</taxon>
        <taxon>Saccharomycotina</taxon>
        <taxon>Saccharomycetes</taxon>
        <taxon>Saccharomycetales</taxon>
        <taxon>Saccharomycetaceae</taxon>
        <taxon>Zygotorulaspora</taxon>
    </lineage>
</organism>
<accession>A0A7H9B824</accession>
<evidence type="ECO:0000256" key="7">
    <source>
        <dbReference type="ARBA" id="ARBA00023136"/>
    </source>
</evidence>
<dbReference type="InterPro" id="IPR020846">
    <property type="entry name" value="MFS_dom"/>
</dbReference>
<dbReference type="InterPro" id="IPR003663">
    <property type="entry name" value="Sugar/inositol_transpt"/>
</dbReference>
<dbReference type="NCBIfam" id="TIGR00879">
    <property type="entry name" value="SP"/>
    <property type="match status" value="1"/>
</dbReference>
<name>A0A7H9B824_ZYGMR</name>
<feature type="transmembrane region" description="Helical" evidence="10">
    <location>
        <begin position="500"/>
        <end position="521"/>
    </location>
</feature>
<protein>
    <recommendedName>
        <fullName evidence="8">Quinate transporter</fullName>
    </recommendedName>
</protein>
<keyword evidence="6 10" id="KW-1133">Transmembrane helix</keyword>
<dbReference type="Gene3D" id="1.20.1250.20">
    <property type="entry name" value="MFS general substrate transporter like domains"/>
    <property type="match status" value="1"/>
</dbReference>
<evidence type="ECO:0000256" key="8">
    <source>
        <dbReference type="ARBA" id="ARBA00043213"/>
    </source>
</evidence>
<evidence type="ECO:0000259" key="11">
    <source>
        <dbReference type="PROSITE" id="PS50850"/>
    </source>
</evidence>
<feature type="transmembrane region" description="Helical" evidence="10">
    <location>
        <begin position="204"/>
        <end position="225"/>
    </location>
</feature>
<feature type="transmembrane region" description="Helical" evidence="10">
    <location>
        <begin position="398"/>
        <end position="418"/>
    </location>
</feature>
<evidence type="ECO:0000256" key="3">
    <source>
        <dbReference type="ARBA" id="ARBA00022448"/>
    </source>
</evidence>
<feature type="transmembrane region" description="Helical" evidence="10">
    <location>
        <begin position="237"/>
        <end position="259"/>
    </location>
</feature>
<dbReference type="EMBL" id="CP058610">
    <property type="protein sequence ID" value="QLG74680.1"/>
    <property type="molecule type" value="Genomic_DNA"/>
</dbReference>
<evidence type="ECO:0000313" key="13">
    <source>
        <dbReference type="Proteomes" id="UP000509704"/>
    </source>
</evidence>
<dbReference type="GO" id="GO:0016020">
    <property type="term" value="C:membrane"/>
    <property type="evidence" value="ECO:0007669"/>
    <property type="project" value="UniProtKB-SubCell"/>
</dbReference>
<evidence type="ECO:0000256" key="6">
    <source>
        <dbReference type="ARBA" id="ARBA00022989"/>
    </source>
</evidence>
<feature type="transmembrane region" description="Helical" evidence="10">
    <location>
        <begin position="331"/>
        <end position="349"/>
    </location>
</feature>
<evidence type="ECO:0000313" key="12">
    <source>
        <dbReference type="EMBL" id="QLG74680.1"/>
    </source>
</evidence>
<dbReference type="AlphaFoldDB" id="A0A7H9B824"/>
<feature type="transmembrane region" description="Helical" evidence="10">
    <location>
        <begin position="113"/>
        <end position="133"/>
    </location>
</feature>
<dbReference type="GeneID" id="59238463"/>
<dbReference type="PROSITE" id="PS00217">
    <property type="entry name" value="SUGAR_TRANSPORT_2"/>
    <property type="match status" value="1"/>
</dbReference>
<dbReference type="RefSeq" id="XP_037146405.1">
    <property type="nucleotide sequence ID" value="XM_037290510.1"/>
</dbReference>
<keyword evidence="7 10" id="KW-0472">Membrane</keyword>
<dbReference type="InterPro" id="IPR036259">
    <property type="entry name" value="MFS_trans_sf"/>
</dbReference>
<keyword evidence="13" id="KW-1185">Reference proteome</keyword>
<keyword evidence="5" id="KW-0672">Quinate metabolism</keyword>
<dbReference type="KEGG" id="zmk:HG535_0G05630"/>
<proteinExistence type="inferred from homology"/>
<feature type="transmembrane region" description="Helical" evidence="10">
    <location>
        <begin position="369"/>
        <end position="391"/>
    </location>
</feature>
<evidence type="ECO:0000256" key="9">
    <source>
        <dbReference type="RuleBase" id="RU003346"/>
    </source>
</evidence>